<evidence type="ECO:0000259" key="9">
    <source>
        <dbReference type="Pfam" id="PF17042"/>
    </source>
</evidence>
<sequence length="469" mass="48297">MAQVLVIGDDLTGSNATGALYTRLGLRAITVGALAQVRRYAHQVDVLVVNTASRHWAPSRAYAAVKAVVETAGEVPLVVKRVDTTLRGNPGREIDAVVDALTVRAPSARVRVLAVPAFPDAGRTTVGGLHLVDSVPLTRTAVARDPFDPVRHSRVADVLGTQTRRSTAELTLDVVERGPDAVAAALSESRAAIVVCDATENAHLRTVAVAAARLAAQDGVRWVAMDSGPFGAALAAELGLRPEGAAPAPILAIVGSVTDRTRDQLARTETALGARWVDLDPTHPDPDRLMGALRTAAQEGAAVLGVRVAPEPRPSPATEAPAGPDPDPDTAARILRCLADVARRAVAEFRPGGLYASGGDVAAAVTSALGADGFAIETEVLPLAIAGHLVGGPYDGLLFATKGGLIGGPDAARDCLEHLRAACTRIAHSAPHPSAGHPKASPRPTRGPTLSPTEGPPQTPPPPSREATP</sequence>
<accession>A0A4U0NW72</accession>
<dbReference type="InterPro" id="IPR031475">
    <property type="entry name" value="NBD_C"/>
</dbReference>
<keyword evidence="6" id="KW-0119">Carbohydrate metabolism</keyword>
<keyword evidence="3" id="KW-0547">Nucleotide-binding</keyword>
<evidence type="ECO:0000313" key="10">
    <source>
        <dbReference type="EMBL" id="TJZ58860.1"/>
    </source>
</evidence>
<keyword evidence="11" id="KW-1185">Reference proteome</keyword>
<dbReference type="InterPro" id="IPR042213">
    <property type="entry name" value="NBD_C_sf"/>
</dbReference>
<dbReference type="Proteomes" id="UP000308697">
    <property type="component" value="Unassembled WGS sequence"/>
</dbReference>
<gene>
    <name evidence="10" type="ORF">FCH28_01490</name>
</gene>
<dbReference type="OrthoDB" id="191465at2"/>
<protein>
    <submittedName>
        <fullName evidence="10">Four-carbon acid sugar kinase family protein</fullName>
    </submittedName>
</protein>
<name>A0A4U0NW72_9ACTN</name>
<keyword evidence="2" id="KW-0808">Transferase</keyword>
<organism evidence="10 11">
    <name type="scientific">Streptomyces piniterrae</name>
    <dbReference type="NCBI Taxonomy" id="2571125"/>
    <lineage>
        <taxon>Bacteria</taxon>
        <taxon>Bacillati</taxon>
        <taxon>Actinomycetota</taxon>
        <taxon>Actinomycetes</taxon>
        <taxon>Kitasatosporales</taxon>
        <taxon>Streptomycetaceae</taxon>
        <taxon>Streptomyces</taxon>
    </lineage>
</organism>
<feature type="compositionally biased region" description="Pro residues" evidence="7">
    <location>
        <begin position="454"/>
        <end position="469"/>
    </location>
</feature>
<dbReference type="GO" id="GO:0005524">
    <property type="term" value="F:ATP binding"/>
    <property type="evidence" value="ECO:0007669"/>
    <property type="project" value="UniProtKB-KW"/>
</dbReference>
<comment type="caution">
    <text evidence="10">The sequence shown here is derived from an EMBL/GenBank/DDBJ whole genome shotgun (WGS) entry which is preliminary data.</text>
</comment>
<evidence type="ECO:0000313" key="11">
    <source>
        <dbReference type="Proteomes" id="UP000308697"/>
    </source>
</evidence>
<evidence type="ECO:0000259" key="8">
    <source>
        <dbReference type="Pfam" id="PF07005"/>
    </source>
</evidence>
<feature type="region of interest" description="Disordered" evidence="7">
    <location>
        <begin position="308"/>
        <end position="330"/>
    </location>
</feature>
<proteinExistence type="inferred from homology"/>
<dbReference type="Pfam" id="PF17042">
    <property type="entry name" value="NBD_C"/>
    <property type="match status" value="1"/>
</dbReference>
<feature type="domain" description="Four-carbon acid sugar kinase nucleotide binding" evidence="9">
    <location>
        <begin position="251"/>
        <end position="411"/>
    </location>
</feature>
<feature type="domain" description="Four-carbon acid sugar kinase N-terminal" evidence="8">
    <location>
        <begin position="5"/>
        <end position="234"/>
    </location>
</feature>
<evidence type="ECO:0000256" key="2">
    <source>
        <dbReference type="ARBA" id="ARBA00022679"/>
    </source>
</evidence>
<dbReference type="AlphaFoldDB" id="A0A4U0NW72"/>
<evidence type="ECO:0000256" key="5">
    <source>
        <dbReference type="ARBA" id="ARBA00022840"/>
    </source>
</evidence>
<evidence type="ECO:0000256" key="1">
    <source>
        <dbReference type="ARBA" id="ARBA00005715"/>
    </source>
</evidence>
<keyword evidence="5" id="KW-0067">ATP-binding</keyword>
<evidence type="ECO:0000256" key="3">
    <source>
        <dbReference type="ARBA" id="ARBA00022741"/>
    </source>
</evidence>
<dbReference type="SUPFAM" id="SSF142764">
    <property type="entry name" value="YgbK-like"/>
    <property type="match status" value="1"/>
</dbReference>
<dbReference type="InterPro" id="IPR037051">
    <property type="entry name" value="4-carb_acid_sugar_kinase_N_sf"/>
</dbReference>
<evidence type="ECO:0000256" key="7">
    <source>
        <dbReference type="SAM" id="MobiDB-lite"/>
    </source>
</evidence>
<evidence type="ECO:0000256" key="4">
    <source>
        <dbReference type="ARBA" id="ARBA00022777"/>
    </source>
</evidence>
<dbReference type="Pfam" id="PF07005">
    <property type="entry name" value="SBD_N"/>
    <property type="match status" value="1"/>
</dbReference>
<dbReference type="GO" id="GO:0016301">
    <property type="term" value="F:kinase activity"/>
    <property type="evidence" value="ECO:0007669"/>
    <property type="project" value="UniProtKB-KW"/>
</dbReference>
<keyword evidence="4 10" id="KW-0418">Kinase</keyword>
<evidence type="ECO:0000256" key="6">
    <source>
        <dbReference type="ARBA" id="ARBA00023277"/>
    </source>
</evidence>
<comment type="similarity">
    <text evidence="1">Belongs to the four-carbon acid sugar kinase family.</text>
</comment>
<dbReference type="EMBL" id="SUMB01000001">
    <property type="protein sequence ID" value="TJZ58860.1"/>
    <property type="molecule type" value="Genomic_DNA"/>
</dbReference>
<dbReference type="Gene3D" id="3.40.980.20">
    <property type="entry name" value="Four-carbon acid sugar kinase, nucleotide binding domain"/>
    <property type="match status" value="1"/>
</dbReference>
<reference evidence="10 11" key="1">
    <citation type="submission" date="2019-04" db="EMBL/GenBank/DDBJ databases">
        <title>Streptomyces piniterrae sp. nov., a heliquinomycin-producing actinomycete isolated from rhizosphere soil of Pinus yunnanensis.</title>
        <authorList>
            <person name="Zhuang X."/>
            <person name="Zhao J."/>
        </authorList>
    </citation>
    <scope>NUCLEOTIDE SEQUENCE [LARGE SCALE GENOMIC DNA]</scope>
    <source>
        <strain evidence="11">jys28</strain>
    </source>
</reference>
<feature type="region of interest" description="Disordered" evidence="7">
    <location>
        <begin position="428"/>
        <end position="469"/>
    </location>
</feature>
<dbReference type="Gene3D" id="3.40.50.10840">
    <property type="entry name" value="Putative sugar-binding, N-terminal domain"/>
    <property type="match status" value="1"/>
</dbReference>
<dbReference type="InterPro" id="IPR010737">
    <property type="entry name" value="4-carb_acid_sugar_kinase_N"/>
</dbReference>